<keyword evidence="5" id="KW-0067">ATP-binding</keyword>
<evidence type="ECO:0000259" key="7">
    <source>
        <dbReference type="PROSITE" id="PS50011"/>
    </source>
</evidence>
<evidence type="ECO:0000256" key="1">
    <source>
        <dbReference type="ARBA" id="ARBA00022527"/>
    </source>
</evidence>
<evidence type="ECO:0000313" key="10">
    <source>
        <dbReference type="Proteomes" id="UP000007494"/>
    </source>
</evidence>
<dbReference type="InterPro" id="IPR000719">
    <property type="entry name" value="Prot_kinase_dom"/>
</dbReference>
<protein>
    <submittedName>
        <fullName evidence="9">Protein kinase, putative</fullName>
    </submittedName>
</protein>
<evidence type="ECO:0000256" key="6">
    <source>
        <dbReference type="SAM" id="MobiDB-lite"/>
    </source>
</evidence>
<dbReference type="OMA" id="CARQMGS"/>
<keyword evidence="2" id="KW-0808">Transferase</keyword>
<dbReference type="Proteomes" id="UP000007494">
    <property type="component" value="Chromosome X"/>
</dbReference>
<dbReference type="GO" id="GO:0005524">
    <property type="term" value="F:ATP binding"/>
    <property type="evidence" value="ECO:0007669"/>
    <property type="project" value="UniProtKB-KW"/>
</dbReference>
<keyword evidence="10" id="KW-1185">Reference proteome</keyword>
<dbReference type="AlphaFoldDB" id="F0VLT3"/>
<dbReference type="Pfam" id="PF00069">
    <property type="entry name" value="Pkinase"/>
    <property type="match status" value="1"/>
</dbReference>
<dbReference type="PANTHER" id="PTHR24345:SF91">
    <property type="entry name" value="SERINE_THREONINE-PROTEIN KINASE PLK4"/>
    <property type="match status" value="1"/>
</dbReference>
<evidence type="ECO:0000256" key="2">
    <source>
        <dbReference type="ARBA" id="ARBA00022679"/>
    </source>
</evidence>
<dbReference type="GO" id="GO:0005634">
    <property type="term" value="C:nucleus"/>
    <property type="evidence" value="ECO:0007669"/>
    <property type="project" value="TreeGrafter"/>
</dbReference>
<dbReference type="RefSeq" id="XP_003884242.1">
    <property type="nucleotide sequence ID" value="XM_003884193.1"/>
</dbReference>
<dbReference type="InParanoid" id="F0VLT3"/>
<reference evidence="8" key="1">
    <citation type="submission" date="2011-02" db="EMBL/GenBank/DDBJ databases">
        <authorList>
            <person name="Aslett M."/>
        </authorList>
    </citation>
    <scope>NUCLEOTIDE SEQUENCE</scope>
    <source>
        <strain evidence="8">Liverpool</strain>
    </source>
</reference>
<keyword evidence="1" id="KW-0723">Serine/threonine-protein kinase</keyword>
<dbReference type="EMBL" id="LN714485">
    <property type="protein sequence ID" value="CEL68911.1"/>
    <property type="molecule type" value="Genomic_DNA"/>
</dbReference>
<dbReference type="SUPFAM" id="SSF56112">
    <property type="entry name" value="Protein kinase-like (PK-like)"/>
    <property type="match status" value="1"/>
</dbReference>
<feature type="region of interest" description="Disordered" evidence="6">
    <location>
        <begin position="463"/>
        <end position="497"/>
    </location>
</feature>
<feature type="region of interest" description="Disordered" evidence="6">
    <location>
        <begin position="350"/>
        <end position="375"/>
    </location>
</feature>
<dbReference type="GeneID" id="13442142"/>
<reference evidence="9" key="4">
    <citation type="journal article" date="2015" name="PLoS ONE">
        <title>Comprehensive Evaluation of Toxoplasma gondii VEG and Neospora caninum LIV Genomes with Tachyzoite Stage Transcriptome and Proteome Defines Novel Transcript Features.</title>
        <authorList>
            <person name="Ramaprasad A."/>
            <person name="Mourier T."/>
            <person name="Naeem R."/>
            <person name="Malas T.B."/>
            <person name="Moussa E."/>
            <person name="Panigrahi A."/>
            <person name="Vermont S.J."/>
            <person name="Otto T.D."/>
            <person name="Wastling J."/>
            <person name="Pain A."/>
        </authorList>
    </citation>
    <scope>NUCLEOTIDE SEQUENCE</scope>
    <source>
        <strain evidence="9">Liverpool</strain>
    </source>
</reference>
<feature type="compositionally biased region" description="Polar residues" evidence="6">
    <location>
        <begin position="356"/>
        <end position="375"/>
    </location>
</feature>
<dbReference type="OrthoDB" id="248923at2759"/>
<feature type="compositionally biased region" description="Basic and acidic residues" evidence="6">
    <location>
        <begin position="484"/>
        <end position="497"/>
    </location>
</feature>
<dbReference type="EMBL" id="FR823391">
    <property type="protein sequence ID" value="CBZ54211.1"/>
    <property type="molecule type" value="Genomic_DNA"/>
</dbReference>
<organism evidence="8 10">
    <name type="scientific">Neospora caninum (strain Liverpool)</name>
    <dbReference type="NCBI Taxonomy" id="572307"/>
    <lineage>
        <taxon>Eukaryota</taxon>
        <taxon>Sar</taxon>
        <taxon>Alveolata</taxon>
        <taxon>Apicomplexa</taxon>
        <taxon>Conoidasida</taxon>
        <taxon>Coccidia</taxon>
        <taxon>Eucoccidiorida</taxon>
        <taxon>Eimeriorina</taxon>
        <taxon>Sarcocystidae</taxon>
        <taxon>Neospora</taxon>
    </lineage>
</organism>
<dbReference type="PANTHER" id="PTHR24345">
    <property type="entry name" value="SERINE/THREONINE-PROTEIN KINASE PLK"/>
    <property type="match status" value="1"/>
</dbReference>
<dbReference type="GO" id="GO:0004674">
    <property type="term" value="F:protein serine/threonine kinase activity"/>
    <property type="evidence" value="ECO:0007669"/>
    <property type="project" value="UniProtKB-KW"/>
</dbReference>
<feature type="domain" description="Protein kinase" evidence="7">
    <location>
        <begin position="21"/>
        <end position="294"/>
    </location>
</feature>
<dbReference type="eggNOG" id="KOG0583">
    <property type="taxonomic scope" value="Eukaryota"/>
</dbReference>
<reference evidence="8" key="2">
    <citation type="submission" date="2011-03" db="EMBL/GenBank/DDBJ databases">
        <title>Comparative genomics and transcriptomics of Neospora caninum and Toxoplasma gondii.</title>
        <authorList>
            <person name="Reid A.J."/>
            <person name="Sohal A."/>
            <person name="Harris D."/>
            <person name="Quail M."/>
            <person name="Sanders M."/>
            <person name="Berriman M."/>
            <person name="Wastling J.M."/>
            <person name="Pain A."/>
        </authorList>
    </citation>
    <scope>NUCLEOTIDE SEQUENCE</scope>
    <source>
        <strain evidence="8">Liverpool</strain>
    </source>
</reference>
<dbReference type="InterPro" id="IPR011009">
    <property type="entry name" value="Kinase-like_dom_sf"/>
</dbReference>
<name>F0VLT3_NEOCL</name>
<evidence type="ECO:0000313" key="9">
    <source>
        <dbReference type="EMBL" id="CEL68911.1"/>
    </source>
</evidence>
<sequence length="497" mass="54766">MGYPCSFEPFVSYEPWNAEEYTEQKVLAKAIHGTVLLAEHLPSKQLRAVKKIPNKNVYKRGYGQLENALVEIGASLYLSRHSIAPVDGIIKTYGAYRDETDTYLVAEYASGGELFNEVARVGHVQEEHARRIGLQLLLGVKSLHDNGVCHRDLSLENTLLHSDGSIRIIDFGQAEPLFDETGKEKSLINAAGKMYYRAPEMYSGSYRGSAVDIFAVGVMMFILVFGTPPWLQATALDDRYVFIQTFQNGFERLLVRWKRQHYASKELRELIRSMILADPLQRPTADVALAHSCFVNADPCRDTALQLSFLRNRMQQHRSGQMALHKRFGQISARNKADPSTLIRGGLIEPKEQQSSRDANVVGSTDTSGCESQSEPVVVTFSTNCPENGTKNSSCSPAVPKKAAVPQNSFLVVPQRTQPNAASTPAADLAVATAETSDQRSVSATPASQKLRALSQLASRLAGLRFRKPSQPHATGSRGPLKRHLSDIGRGDEPKNA</sequence>
<proteinExistence type="predicted"/>
<evidence type="ECO:0000313" key="8">
    <source>
        <dbReference type="EMBL" id="CBZ54211.1"/>
    </source>
</evidence>
<evidence type="ECO:0000256" key="3">
    <source>
        <dbReference type="ARBA" id="ARBA00022741"/>
    </source>
</evidence>
<dbReference type="Gene3D" id="1.10.510.10">
    <property type="entry name" value="Transferase(Phosphotransferase) domain 1"/>
    <property type="match status" value="1"/>
</dbReference>
<keyword evidence="3" id="KW-0547">Nucleotide-binding</keyword>
<dbReference type="VEuPathDB" id="ToxoDB:NCLIV_046430"/>
<evidence type="ECO:0000256" key="4">
    <source>
        <dbReference type="ARBA" id="ARBA00022777"/>
    </source>
</evidence>
<accession>F0VLT3</accession>
<keyword evidence="4 9" id="KW-0418">Kinase</keyword>
<gene>
    <name evidence="9" type="ORF">BN1204_046430</name>
    <name evidence="8" type="ORF">NCLIV_046430</name>
</gene>
<reference evidence="10" key="3">
    <citation type="journal article" date="2012" name="PLoS Pathog.">
        <title>Comparative genomics of the apicomplexan parasites Toxoplasma gondii and Neospora caninum: Coccidia differing in host range and transmission strategy.</title>
        <authorList>
            <person name="Reid A.J."/>
            <person name="Vermont S.J."/>
            <person name="Cotton J.A."/>
            <person name="Harris D."/>
            <person name="Hill-Cawthorne G.A."/>
            <person name="Konen-Waisman S."/>
            <person name="Latham S.M."/>
            <person name="Mourier T."/>
            <person name="Norton R."/>
            <person name="Quail M.A."/>
            <person name="Sanders M."/>
            <person name="Shanmugam D."/>
            <person name="Sohal A."/>
            <person name="Wasmuth J.D."/>
            <person name="Brunk B."/>
            <person name="Grigg M.E."/>
            <person name="Howard J.C."/>
            <person name="Parkinson J."/>
            <person name="Roos D.S."/>
            <person name="Trees A.J."/>
            <person name="Berriman M."/>
            <person name="Pain A."/>
            <person name="Wastling J.M."/>
        </authorList>
    </citation>
    <scope>NUCLEOTIDE SEQUENCE [LARGE SCALE GENOMIC DNA]</scope>
    <source>
        <strain evidence="10">Liverpool</strain>
    </source>
</reference>
<evidence type="ECO:0000256" key="5">
    <source>
        <dbReference type="ARBA" id="ARBA00022840"/>
    </source>
</evidence>
<dbReference type="PROSITE" id="PS50011">
    <property type="entry name" value="PROTEIN_KINASE_DOM"/>
    <property type="match status" value="1"/>
</dbReference>